<reference evidence="3" key="1">
    <citation type="journal article" date="2019" name="Int. J. Syst. Evol. Microbiol.">
        <title>The Global Catalogue of Microorganisms (GCM) 10K type strain sequencing project: providing services to taxonomists for standard genome sequencing and annotation.</title>
        <authorList>
            <consortium name="The Broad Institute Genomics Platform"/>
            <consortium name="The Broad Institute Genome Sequencing Center for Infectious Disease"/>
            <person name="Wu L."/>
            <person name="Ma J."/>
        </authorList>
    </citation>
    <scope>NUCLEOTIDE SEQUENCE [LARGE SCALE GENOMIC DNA]</scope>
    <source>
        <strain evidence="3">KCTC 52239</strain>
    </source>
</reference>
<protein>
    <submittedName>
        <fullName evidence="2">Uncharacterized protein</fullName>
    </submittedName>
</protein>
<comment type="caution">
    <text evidence="2">The sequence shown here is derived from an EMBL/GenBank/DDBJ whole genome shotgun (WGS) entry which is preliminary data.</text>
</comment>
<evidence type="ECO:0000313" key="2">
    <source>
        <dbReference type="EMBL" id="MFC3168464.1"/>
    </source>
</evidence>
<evidence type="ECO:0000313" key="3">
    <source>
        <dbReference type="Proteomes" id="UP001595557"/>
    </source>
</evidence>
<dbReference type="Proteomes" id="UP001595557">
    <property type="component" value="Unassembled WGS sequence"/>
</dbReference>
<sequence length="61" mass="6273">MPDAADVVVIGGGIALAGMIDTTPDQVPVLDERRFPGSSSRRACRTTAPASGRARAMSCRG</sequence>
<proteinExistence type="predicted"/>
<organism evidence="2 3">
    <name type="scientific">Paracoccus fontiphilus</name>
    <dbReference type="NCBI Taxonomy" id="1815556"/>
    <lineage>
        <taxon>Bacteria</taxon>
        <taxon>Pseudomonadati</taxon>
        <taxon>Pseudomonadota</taxon>
        <taxon>Alphaproteobacteria</taxon>
        <taxon>Rhodobacterales</taxon>
        <taxon>Paracoccaceae</taxon>
        <taxon>Paracoccus</taxon>
    </lineage>
</organism>
<dbReference type="RefSeq" id="WP_207465967.1">
    <property type="nucleotide sequence ID" value="NZ_JAFNAW010000006.1"/>
</dbReference>
<gene>
    <name evidence="2" type="ORF">ACFOD7_10415</name>
</gene>
<keyword evidence="3" id="KW-1185">Reference proteome</keyword>
<feature type="region of interest" description="Disordered" evidence="1">
    <location>
        <begin position="33"/>
        <end position="61"/>
    </location>
</feature>
<name>A0ABV7ICW2_9RHOB</name>
<dbReference type="EMBL" id="JBHRTE010000040">
    <property type="protein sequence ID" value="MFC3168464.1"/>
    <property type="molecule type" value="Genomic_DNA"/>
</dbReference>
<accession>A0ABV7ICW2</accession>
<evidence type="ECO:0000256" key="1">
    <source>
        <dbReference type="SAM" id="MobiDB-lite"/>
    </source>
</evidence>